<dbReference type="AlphaFoldDB" id="A0A8S1UM25"/>
<feature type="compositionally biased region" description="Acidic residues" evidence="1">
    <location>
        <begin position="1"/>
        <end position="12"/>
    </location>
</feature>
<dbReference type="OMA" id="NITNQNH"/>
<reference evidence="2" key="1">
    <citation type="submission" date="2021-01" db="EMBL/GenBank/DDBJ databases">
        <authorList>
            <consortium name="Genoscope - CEA"/>
            <person name="William W."/>
        </authorList>
    </citation>
    <scope>NUCLEOTIDE SEQUENCE</scope>
</reference>
<dbReference type="OrthoDB" id="313139at2759"/>
<organism evidence="2 3">
    <name type="scientific">Paramecium octaurelia</name>
    <dbReference type="NCBI Taxonomy" id="43137"/>
    <lineage>
        <taxon>Eukaryota</taxon>
        <taxon>Sar</taxon>
        <taxon>Alveolata</taxon>
        <taxon>Ciliophora</taxon>
        <taxon>Intramacronucleata</taxon>
        <taxon>Oligohymenophorea</taxon>
        <taxon>Peniculida</taxon>
        <taxon>Parameciidae</taxon>
        <taxon>Paramecium</taxon>
    </lineage>
</organism>
<dbReference type="Proteomes" id="UP000683925">
    <property type="component" value="Unassembled WGS sequence"/>
</dbReference>
<name>A0A8S1UM25_PAROT</name>
<accession>A0A8S1UM25</accession>
<proteinExistence type="predicted"/>
<feature type="region of interest" description="Disordered" evidence="1">
    <location>
        <begin position="1"/>
        <end position="35"/>
    </location>
</feature>
<protein>
    <submittedName>
        <fullName evidence="2">Uncharacterized protein</fullName>
    </submittedName>
</protein>
<sequence length="204" mass="23777">MSFCGEQEDFDEIQNQPEHIGNDEQNNEIDNDYNNDSEIEQCDTIIENRNQQKDSNCLSQDVNQEQLNQTEKVGQLGGVDQLYVEQDQQELLLNLGCPLIQQLIIKESVNNDELEMHQECGEFLSCQFCVFRFTPCQYKSHLKQIHSEYFCSNCGIADKNITNQNHRLRCFQQQQFGFTDAIIQQLDDAVDENEIEYDPDEYSP</sequence>
<keyword evidence="3" id="KW-1185">Reference proteome</keyword>
<dbReference type="EMBL" id="CAJJDP010000046">
    <property type="protein sequence ID" value="CAD8165107.1"/>
    <property type="molecule type" value="Genomic_DNA"/>
</dbReference>
<gene>
    <name evidence="2" type="ORF">POCTA_138.1.T0460119</name>
</gene>
<evidence type="ECO:0000313" key="3">
    <source>
        <dbReference type="Proteomes" id="UP000683925"/>
    </source>
</evidence>
<evidence type="ECO:0000313" key="2">
    <source>
        <dbReference type="EMBL" id="CAD8165107.1"/>
    </source>
</evidence>
<comment type="caution">
    <text evidence="2">The sequence shown here is derived from an EMBL/GenBank/DDBJ whole genome shotgun (WGS) entry which is preliminary data.</text>
</comment>
<feature type="compositionally biased region" description="Acidic residues" evidence="1">
    <location>
        <begin position="25"/>
        <end position="35"/>
    </location>
</feature>
<evidence type="ECO:0000256" key="1">
    <source>
        <dbReference type="SAM" id="MobiDB-lite"/>
    </source>
</evidence>